<reference evidence="1 2" key="1">
    <citation type="submission" date="2018-03" db="EMBL/GenBank/DDBJ databases">
        <title>The draft genome of Sphingosinicella sp. GL-C-18.</title>
        <authorList>
            <person name="Liu L."/>
            <person name="Li L."/>
            <person name="Liang L."/>
            <person name="Zhang X."/>
            <person name="Wang T."/>
        </authorList>
    </citation>
    <scope>NUCLEOTIDE SEQUENCE [LARGE SCALE GENOMIC DNA]</scope>
    <source>
        <strain evidence="1 2">GL-C-18</strain>
    </source>
</reference>
<evidence type="ECO:0000313" key="2">
    <source>
        <dbReference type="Proteomes" id="UP000241167"/>
    </source>
</evidence>
<proteinExistence type="predicted"/>
<dbReference type="RefSeq" id="WP_106511422.1">
    <property type="nucleotide sequence ID" value="NZ_PXYI01000001.1"/>
</dbReference>
<comment type="caution">
    <text evidence="1">The sequence shown here is derived from an EMBL/GenBank/DDBJ whole genome shotgun (WGS) entry which is preliminary data.</text>
</comment>
<keyword evidence="2" id="KW-1185">Reference proteome</keyword>
<sequence>MAGPRYIADPEDQVQSVPLEGLIVLYHRPSGMTHLLAPPGPQILAALAGEVGDAEAVLARISEHFDLAADDPAAAIAARLGELEAAGLVRRV</sequence>
<gene>
    <name evidence="1" type="ORF">C7I55_03305</name>
</gene>
<dbReference type="AlphaFoldDB" id="A0A2P7QZK6"/>
<dbReference type="OrthoDB" id="7475313at2"/>
<dbReference type="EMBL" id="PXYI01000001">
    <property type="protein sequence ID" value="PSJ43402.1"/>
    <property type="molecule type" value="Genomic_DNA"/>
</dbReference>
<name>A0A2P7QZK6_9SPHN</name>
<accession>A0A2P7QZK6</accession>
<dbReference type="InterPro" id="IPR027599">
    <property type="entry name" value="PqqD-rel_X"/>
</dbReference>
<protein>
    <submittedName>
        <fullName evidence="1">HPr-rel-A system PqqD family peptide chaperone</fullName>
    </submittedName>
</protein>
<dbReference type="Proteomes" id="UP000241167">
    <property type="component" value="Unassembled WGS sequence"/>
</dbReference>
<dbReference type="NCBIfam" id="TIGR04353">
    <property type="entry name" value="PqqD_rel_X"/>
    <property type="match status" value="1"/>
</dbReference>
<evidence type="ECO:0000313" key="1">
    <source>
        <dbReference type="EMBL" id="PSJ43402.1"/>
    </source>
</evidence>
<organism evidence="1 2">
    <name type="scientific">Allosphingosinicella deserti</name>
    <dbReference type="NCBI Taxonomy" id="2116704"/>
    <lineage>
        <taxon>Bacteria</taxon>
        <taxon>Pseudomonadati</taxon>
        <taxon>Pseudomonadota</taxon>
        <taxon>Alphaproteobacteria</taxon>
        <taxon>Sphingomonadales</taxon>
        <taxon>Sphingomonadaceae</taxon>
        <taxon>Allosphingosinicella</taxon>
    </lineage>
</organism>